<organism evidence="10 11">
    <name type="scientific">Lutzomyia longipalpis</name>
    <name type="common">Sand fly</name>
    <dbReference type="NCBI Taxonomy" id="7200"/>
    <lineage>
        <taxon>Eukaryota</taxon>
        <taxon>Metazoa</taxon>
        <taxon>Ecdysozoa</taxon>
        <taxon>Arthropoda</taxon>
        <taxon>Hexapoda</taxon>
        <taxon>Insecta</taxon>
        <taxon>Pterygota</taxon>
        <taxon>Neoptera</taxon>
        <taxon>Endopterygota</taxon>
        <taxon>Diptera</taxon>
        <taxon>Nematocera</taxon>
        <taxon>Psychodoidea</taxon>
        <taxon>Psychodidae</taxon>
        <taxon>Lutzomyia</taxon>
        <taxon>Lutzomyia</taxon>
    </lineage>
</organism>
<evidence type="ECO:0000256" key="7">
    <source>
        <dbReference type="ARBA" id="ARBA00023170"/>
    </source>
</evidence>
<dbReference type="Pfam" id="PF06151">
    <property type="entry name" value="Trehalose_recp"/>
    <property type="match status" value="1"/>
</dbReference>
<dbReference type="VEuPathDB" id="VectorBase:LLONM1_007557"/>
<keyword evidence="4 9" id="KW-0812">Transmembrane</keyword>
<evidence type="ECO:0000256" key="4">
    <source>
        <dbReference type="ARBA" id="ARBA00022692"/>
    </source>
</evidence>
<dbReference type="Proteomes" id="UP000092461">
    <property type="component" value="Unassembled WGS sequence"/>
</dbReference>
<feature type="transmembrane region" description="Helical" evidence="9">
    <location>
        <begin position="366"/>
        <end position="387"/>
    </location>
</feature>
<evidence type="ECO:0000256" key="5">
    <source>
        <dbReference type="ARBA" id="ARBA00022989"/>
    </source>
</evidence>
<dbReference type="AlphaFoldDB" id="A0A1B0CHD5"/>
<feature type="transmembrane region" description="Helical" evidence="9">
    <location>
        <begin position="133"/>
        <end position="154"/>
    </location>
</feature>
<dbReference type="VEuPathDB" id="VectorBase:LLOJ003847"/>
<keyword evidence="11" id="KW-1185">Reference proteome</keyword>
<keyword evidence="7 8" id="KW-0675">Receptor</keyword>
<evidence type="ECO:0000256" key="6">
    <source>
        <dbReference type="ARBA" id="ARBA00023136"/>
    </source>
</evidence>
<evidence type="ECO:0000256" key="2">
    <source>
        <dbReference type="ARBA" id="ARBA00005327"/>
    </source>
</evidence>
<keyword evidence="5 9" id="KW-1133">Transmembrane helix</keyword>
<comment type="similarity">
    <text evidence="2">Belongs to the insect chemoreceptor superfamily. Gustatory receptor (GR) family. Gr5a subfamily.</text>
</comment>
<feature type="transmembrane region" description="Helical" evidence="9">
    <location>
        <begin position="203"/>
        <end position="225"/>
    </location>
</feature>
<feature type="transmembrane region" description="Helical" evidence="9">
    <location>
        <begin position="45"/>
        <end position="67"/>
    </location>
</feature>
<name>A0A1B0CHD5_LUTLO</name>
<dbReference type="EMBL" id="AJWK01012250">
    <property type="status" value="NOT_ANNOTATED_CDS"/>
    <property type="molecule type" value="Genomic_DNA"/>
</dbReference>
<dbReference type="GO" id="GO:0007165">
    <property type="term" value="P:signal transduction"/>
    <property type="evidence" value="ECO:0007669"/>
    <property type="project" value="UniProtKB-KW"/>
</dbReference>
<feature type="transmembrane region" description="Helical" evidence="9">
    <location>
        <begin position="79"/>
        <end position="100"/>
    </location>
</feature>
<dbReference type="PIRSF" id="PIRSF038981">
    <property type="entry name" value="GRP"/>
    <property type="match status" value="1"/>
</dbReference>
<keyword evidence="8" id="KW-0807">Transducer</keyword>
<feature type="transmembrane region" description="Helical" evidence="9">
    <location>
        <begin position="12"/>
        <end position="33"/>
    </location>
</feature>
<feature type="transmembrane region" description="Helical" evidence="9">
    <location>
        <begin position="300"/>
        <end position="324"/>
    </location>
</feature>
<keyword evidence="6 9" id="KW-0472">Membrane</keyword>
<evidence type="ECO:0000313" key="10">
    <source>
        <dbReference type="EnsemblMetazoa" id="LLOJ003847-PA"/>
    </source>
</evidence>
<evidence type="ECO:0000256" key="9">
    <source>
        <dbReference type="SAM" id="Phobius"/>
    </source>
</evidence>
<comment type="subcellular location">
    <subcellularLocation>
        <location evidence="1">Cell membrane</location>
        <topology evidence="1">Multi-pass membrane protein</topology>
    </subcellularLocation>
</comment>
<dbReference type="GO" id="GO:0033041">
    <property type="term" value="F:sweet taste receptor activity"/>
    <property type="evidence" value="ECO:0007669"/>
    <property type="project" value="TreeGrafter"/>
</dbReference>
<dbReference type="PANTHER" id="PTHR21421">
    <property type="entry name" value="GUSTATORY RECEPTOR"/>
    <property type="match status" value="1"/>
</dbReference>
<dbReference type="PANTHER" id="PTHR21421:SF35">
    <property type="entry name" value="GUSTATORY RECEPTOR FOR SUGAR TASTE 64B-RELATED"/>
    <property type="match status" value="1"/>
</dbReference>
<sequence>MEHRQSSNTFHRATGFVFLFGQMFSIFPISGILCKTSHQLHFRWFSIRTIYYLVLTIFQIISFSLSIRRVVRTGKSFSAFASVFFYFVTLTGSFFIFRLARRWKSVIGRIEKIEKIFLYPPYRQVGWTMRWKVRLIAFILLFGAIIEHLFYFGAKFLNAKIQLERCNINIPMFEHYLRTERRHLYPTIPFTNIIATLFEWANISSTICWSYLDVLVTVFSVNMAYRFKQLSDRMKRVRFKTVPDTFWIEIRSHFTDLTNLLNYLDNELSNIIILSCGSNLYFICQQLFNSFSVTPEQLNAVYFWYSLIYIIIRALTMLFFAASINEAAKEPYQMLKSLPYTSWTCEIQRFSDQLISEVIGFSGKRFFYITRTLILALIGTIVTYELVLLDHVVEAPELIQKSCHITYIETIESNISTTSTT</sequence>
<accession>A0A1B0CHD5</accession>
<comment type="function">
    <text evidence="8">Plays a role in the sugar gustatory response.</text>
</comment>
<proteinExistence type="inferred from homology"/>
<protein>
    <recommendedName>
        <fullName evidence="8">Gustatory receptor</fullName>
    </recommendedName>
</protein>
<dbReference type="GO" id="GO:0005886">
    <property type="term" value="C:plasma membrane"/>
    <property type="evidence" value="ECO:0007669"/>
    <property type="project" value="UniProtKB-SubCell"/>
</dbReference>
<evidence type="ECO:0000256" key="3">
    <source>
        <dbReference type="ARBA" id="ARBA00022475"/>
    </source>
</evidence>
<evidence type="ECO:0000256" key="1">
    <source>
        <dbReference type="ARBA" id="ARBA00004651"/>
    </source>
</evidence>
<dbReference type="EnsemblMetazoa" id="LLOJ003847-RA">
    <property type="protein sequence ID" value="LLOJ003847-PA"/>
    <property type="gene ID" value="LLOJ003847"/>
</dbReference>
<evidence type="ECO:0000313" key="11">
    <source>
        <dbReference type="Proteomes" id="UP000092461"/>
    </source>
</evidence>
<reference evidence="10" key="1">
    <citation type="submission" date="2020-05" db="UniProtKB">
        <authorList>
            <consortium name="EnsemblMetazoa"/>
        </authorList>
    </citation>
    <scope>IDENTIFICATION</scope>
    <source>
        <strain evidence="10">Jacobina</strain>
    </source>
</reference>
<evidence type="ECO:0000256" key="8">
    <source>
        <dbReference type="PIRNR" id="PIRNR038981"/>
    </source>
</evidence>
<dbReference type="InterPro" id="IPR009318">
    <property type="entry name" value="Gustatory_rcpt"/>
</dbReference>
<keyword evidence="3" id="KW-1003">Cell membrane</keyword>